<dbReference type="GO" id="GO:0016405">
    <property type="term" value="F:CoA-ligase activity"/>
    <property type="evidence" value="ECO:0007669"/>
    <property type="project" value="TreeGrafter"/>
</dbReference>
<dbReference type="RefSeq" id="XP_001223688.1">
    <property type="nucleotide sequence ID" value="XM_001223687.1"/>
</dbReference>
<name>Q2H172_CHAGB</name>
<evidence type="ECO:0000313" key="4">
    <source>
        <dbReference type="Proteomes" id="UP000001056"/>
    </source>
</evidence>
<sequence length="451" mass="49131">MVFSSPAWVPDIPWLIPDSIPLGQFSLAGVNDGSDKGDSDVLLVDGLSGKSYSRADLHQRVECVAGGLAKEFGWSPDEGSPWDKVVAIYSLNTIDLFALSWAIHRLNGICLLLQPTSSVNEIVTHMRSAKCGAIFTCQTLISASVEAANCLSIPQTKIFTLPLPDGFLRNPEPTGNFKSLEDLAAIGAQTGPPPPLVWEKGQAKDQVAYLCATSGTSGRQLMLQSVQRYRIERLCLVRLTESVFTATLTGAHDTWAGSSGSLVPLTKARLVGPDGKEIESLNEAGEIFLSSPNLFKGYLGNEEATKESFDESGWLRTGDIGMFKKSPNGAEHLFILDRIKEMIKVKGLQVAPIEIELVLREHPAVADVAVIGVRDESAGERAKAFVVRSQSGKDDYDEDDLMDMLDDYVQERLDETHWLHDRIVFVEALPKSASGKVLKRELRALPLVAAV</sequence>
<dbReference type="OMA" id="LQWESAK"/>
<dbReference type="Gene3D" id="3.40.50.12780">
    <property type="entry name" value="N-terminal domain of ligase-like"/>
    <property type="match status" value="2"/>
</dbReference>
<evidence type="ECO:0000259" key="1">
    <source>
        <dbReference type="Pfam" id="PF00501"/>
    </source>
</evidence>
<proteinExistence type="predicted"/>
<dbReference type="InterPro" id="IPR000873">
    <property type="entry name" value="AMP-dep_synth/lig_dom"/>
</dbReference>
<dbReference type="eggNOG" id="KOG1176">
    <property type="taxonomic scope" value="Eukaryota"/>
</dbReference>
<dbReference type="InterPro" id="IPR042099">
    <property type="entry name" value="ANL_N_sf"/>
</dbReference>
<dbReference type="InterPro" id="IPR025110">
    <property type="entry name" value="AMP-bd_C"/>
</dbReference>
<dbReference type="Pfam" id="PF00501">
    <property type="entry name" value="AMP-binding"/>
    <property type="match status" value="1"/>
</dbReference>
<dbReference type="PANTHER" id="PTHR24096:SF422">
    <property type="entry name" value="BCDNA.GH02901"/>
    <property type="match status" value="1"/>
</dbReference>
<dbReference type="AlphaFoldDB" id="Q2H172"/>
<dbReference type="InterPro" id="IPR045851">
    <property type="entry name" value="AMP-bd_C_sf"/>
</dbReference>
<evidence type="ECO:0000259" key="2">
    <source>
        <dbReference type="Pfam" id="PF13193"/>
    </source>
</evidence>
<reference evidence="4" key="1">
    <citation type="journal article" date="2015" name="Genome Announc.">
        <title>Draft genome sequence of the cellulolytic fungus Chaetomium globosum.</title>
        <authorList>
            <person name="Cuomo C.A."/>
            <person name="Untereiner W.A."/>
            <person name="Ma L.-J."/>
            <person name="Grabherr M."/>
            <person name="Birren B.W."/>
        </authorList>
    </citation>
    <scope>NUCLEOTIDE SEQUENCE [LARGE SCALE GENOMIC DNA]</scope>
    <source>
        <strain evidence="4">ATCC 6205 / CBS 148.51 / DSM 1962 / NBRC 6347 / NRRL 1970</strain>
    </source>
</reference>
<dbReference type="Pfam" id="PF13193">
    <property type="entry name" value="AMP-binding_C"/>
    <property type="match status" value="1"/>
</dbReference>
<dbReference type="HOGENOM" id="CLU_000022_59_2_1"/>
<dbReference type="EMBL" id="CH408032">
    <property type="protein sequence ID" value="EAQ87855.1"/>
    <property type="molecule type" value="Genomic_DNA"/>
</dbReference>
<dbReference type="PANTHER" id="PTHR24096">
    <property type="entry name" value="LONG-CHAIN-FATTY-ACID--COA LIGASE"/>
    <property type="match status" value="1"/>
</dbReference>
<dbReference type="OrthoDB" id="6509636at2759"/>
<dbReference type="Gene3D" id="3.30.300.30">
    <property type="match status" value="1"/>
</dbReference>
<dbReference type="Proteomes" id="UP000001056">
    <property type="component" value="Unassembled WGS sequence"/>
</dbReference>
<protein>
    <recommendedName>
        <fullName evidence="5">AMP-dependent synthetase/ligase domain-containing protein</fullName>
    </recommendedName>
</protein>
<organism evidence="3 4">
    <name type="scientific">Chaetomium globosum (strain ATCC 6205 / CBS 148.51 / DSM 1962 / NBRC 6347 / NRRL 1970)</name>
    <name type="common">Soil fungus</name>
    <dbReference type="NCBI Taxonomy" id="306901"/>
    <lineage>
        <taxon>Eukaryota</taxon>
        <taxon>Fungi</taxon>
        <taxon>Dikarya</taxon>
        <taxon>Ascomycota</taxon>
        <taxon>Pezizomycotina</taxon>
        <taxon>Sordariomycetes</taxon>
        <taxon>Sordariomycetidae</taxon>
        <taxon>Sordariales</taxon>
        <taxon>Chaetomiaceae</taxon>
        <taxon>Chaetomium</taxon>
    </lineage>
</organism>
<gene>
    <name evidence="3" type="ORF">CHGG_04474</name>
</gene>
<feature type="domain" description="AMP-dependent synthetase/ligase" evidence="1">
    <location>
        <begin position="44"/>
        <end position="219"/>
    </location>
</feature>
<dbReference type="STRING" id="306901.Q2H172"/>
<dbReference type="GeneID" id="4392406"/>
<dbReference type="VEuPathDB" id="FungiDB:CHGG_04474"/>
<keyword evidence="4" id="KW-1185">Reference proteome</keyword>
<accession>Q2H172</accession>
<dbReference type="SUPFAM" id="SSF56801">
    <property type="entry name" value="Acetyl-CoA synthetase-like"/>
    <property type="match status" value="1"/>
</dbReference>
<evidence type="ECO:0000313" key="3">
    <source>
        <dbReference type="EMBL" id="EAQ87855.1"/>
    </source>
</evidence>
<evidence type="ECO:0008006" key="5">
    <source>
        <dbReference type="Google" id="ProtNLM"/>
    </source>
</evidence>
<feature type="domain" description="AMP-binding enzyme C-terminal" evidence="2">
    <location>
        <begin position="354"/>
        <end position="436"/>
    </location>
</feature>
<dbReference type="InParanoid" id="Q2H172"/>